<dbReference type="InterPro" id="IPR010359">
    <property type="entry name" value="IrrE_HExxH"/>
</dbReference>
<accession>A0A845QHE4</accession>
<name>A0A845QHE4_9FIRM</name>
<comment type="caution">
    <text evidence="2">The sequence shown here is derived from an EMBL/GenBank/DDBJ whole genome shotgun (WGS) entry which is preliminary data.</text>
</comment>
<dbReference type="Proteomes" id="UP000446866">
    <property type="component" value="Unassembled WGS sequence"/>
</dbReference>
<dbReference type="AlphaFoldDB" id="A0A845QHE4"/>
<dbReference type="Pfam" id="PF06114">
    <property type="entry name" value="Peptidase_M78"/>
    <property type="match status" value="1"/>
</dbReference>
<keyword evidence="3" id="KW-1185">Reference proteome</keyword>
<reference evidence="2 3" key="1">
    <citation type="submission" date="2018-08" db="EMBL/GenBank/DDBJ databases">
        <title>Murine metabolic-syndrome-specific gut microbial biobank.</title>
        <authorList>
            <person name="Liu C."/>
        </authorList>
    </citation>
    <scope>NUCLEOTIDE SEQUENCE [LARGE SCALE GENOMIC DNA]</scope>
    <source>
        <strain evidence="2 3">28</strain>
    </source>
</reference>
<proteinExistence type="predicted"/>
<sequence>MSKYEDLICEYEDTLDIEEHSMLHEGLYGDDTIWIKKGLTEQRKACILAEELGHYETSVGNILDLNELNNAKQERAARLWAYNKLIPLEHIKEACRNGCTDIYEIAEYLDIDEAFLRESIICYESKYGDIWQEEKQQAFADALLNCTRNADIDILE</sequence>
<feature type="domain" description="IrrE N-terminal-like" evidence="1">
    <location>
        <begin position="31"/>
        <end position="115"/>
    </location>
</feature>
<dbReference type="EMBL" id="QXWK01000013">
    <property type="protein sequence ID" value="NBH61550.1"/>
    <property type="molecule type" value="Genomic_DNA"/>
</dbReference>
<protein>
    <submittedName>
        <fullName evidence="2">ImmA/IrrE family metallo-endopeptidase</fullName>
    </submittedName>
</protein>
<evidence type="ECO:0000259" key="1">
    <source>
        <dbReference type="Pfam" id="PF06114"/>
    </source>
</evidence>
<evidence type="ECO:0000313" key="2">
    <source>
        <dbReference type="EMBL" id="NBH61550.1"/>
    </source>
</evidence>
<gene>
    <name evidence="2" type="ORF">D0435_07790</name>
</gene>
<organism evidence="2 3">
    <name type="scientific">Anaerotruncus colihominis</name>
    <dbReference type="NCBI Taxonomy" id="169435"/>
    <lineage>
        <taxon>Bacteria</taxon>
        <taxon>Bacillati</taxon>
        <taxon>Bacillota</taxon>
        <taxon>Clostridia</taxon>
        <taxon>Eubacteriales</taxon>
        <taxon>Oscillospiraceae</taxon>
        <taxon>Anaerotruncus</taxon>
    </lineage>
</organism>
<evidence type="ECO:0000313" key="3">
    <source>
        <dbReference type="Proteomes" id="UP000446866"/>
    </source>
</evidence>